<dbReference type="PANTHER" id="PTHR36929:SF5">
    <property type="entry name" value="BLR6751 PROTEIN"/>
    <property type="match status" value="1"/>
</dbReference>
<dbReference type="EMBL" id="CP025958">
    <property type="protein sequence ID" value="AWM38479.1"/>
    <property type="molecule type" value="Genomic_DNA"/>
</dbReference>
<dbReference type="Pfam" id="PF08327">
    <property type="entry name" value="AHSA1"/>
    <property type="match status" value="2"/>
</dbReference>
<reference evidence="3 4" key="1">
    <citation type="submission" date="2018-01" db="EMBL/GenBank/DDBJ databases">
        <title>G. obscuriglobus.</title>
        <authorList>
            <person name="Franke J."/>
            <person name="Blomberg W."/>
            <person name="Selmecki A."/>
        </authorList>
    </citation>
    <scope>NUCLEOTIDE SEQUENCE [LARGE SCALE GENOMIC DNA]</scope>
    <source>
        <strain evidence="3 4">DSM 5831</strain>
    </source>
</reference>
<organism evidence="3 4">
    <name type="scientific">Gemmata obscuriglobus</name>
    <dbReference type="NCBI Taxonomy" id="114"/>
    <lineage>
        <taxon>Bacteria</taxon>
        <taxon>Pseudomonadati</taxon>
        <taxon>Planctomycetota</taxon>
        <taxon>Planctomycetia</taxon>
        <taxon>Gemmatales</taxon>
        <taxon>Gemmataceae</taxon>
        <taxon>Gemmata</taxon>
    </lineage>
</organism>
<evidence type="ECO:0000259" key="2">
    <source>
        <dbReference type="Pfam" id="PF08327"/>
    </source>
</evidence>
<accession>A0A2Z3GVN4</accession>
<name>A0A2Z3GVN4_9BACT</name>
<keyword evidence="4" id="KW-1185">Reference proteome</keyword>
<evidence type="ECO:0000313" key="3">
    <source>
        <dbReference type="EMBL" id="AWM38479.1"/>
    </source>
</evidence>
<dbReference type="InterPro" id="IPR013538">
    <property type="entry name" value="ASHA1/2-like_C"/>
</dbReference>
<evidence type="ECO:0000313" key="4">
    <source>
        <dbReference type="Proteomes" id="UP000245802"/>
    </source>
</evidence>
<proteinExistence type="inferred from homology"/>
<dbReference type="CDD" id="cd08894">
    <property type="entry name" value="SRPBCC_CalC_Aha1-like_1"/>
    <property type="match status" value="2"/>
</dbReference>
<dbReference type="AlphaFoldDB" id="A0A2Z3GVN4"/>
<dbReference type="SUPFAM" id="SSF55961">
    <property type="entry name" value="Bet v1-like"/>
    <property type="match status" value="2"/>
</dbReference>
<protein>
    <recommendedName>
        <fullName evidence="2">Activator of Hsp90 ATPase homologue 1/2-like C-terminal domain-containing protein</fullName>
    </recommendedName>
</protein>
<feature type="domain" description="Activator of Hsp90 ATPase homologue 1/2-like C-terminal" evidence="2">
    <location>
        <begin position="168"/>
        <end position="295"/>
    </location>
</feature>
<dbReference type="OrthoDB" id="9805228at2"/>
<comment type="similarity">
    <text evidence="1">Belongs to the AHA1 family.</text>
</comment>
<dbReference type="InterPro" id="IPR023393">
    <property type="entry name" value="START-like_dom_sf"/>
</dbReference>
<evidence type="ECO:0000256" key="1">
    <source>
        <dbReference type="ARBA" id="ARBA00006817"/>
    </source>
</evidence>
<dbReference type="Gene3D" id="3.30.530.20">
    <property type="match status" value="2"/>
</dbReference>
<feature type="domain" description="Activator of Hsp90 ATPase homologue 1/2-like C-terminal" evidence="2">
    <location>
        <begin position="20"/>
        <end position="151"/>
    </location>
</feature>
<gene>
    <name evidence="3" type="ORF">C1280_16785</name>
</gene>
<dbReference type="PANTHER" id="PTHR36929">
    <property type="entry name" value="ATTACHMENT SUBUNIT, PUTATIVE-RELATED"/>
    <property type="match status" value="1"/>
</dbReference>
<dbReference type="Proteomes" id="UP000245802">
    <property type="component" value="Chromosome"/>
</dbReference>
<dbReference type="KEGG" id="gog:C1280_16785"/>
<sequence length="298" mass="33350">MAAANDTADREIVTVRDIGAPRELVFSAWTDPAHVSNWWGPNGFTTTTEAMDVRPGGTWRFVMHGPDGTDYPNVITYLAVERPAKLVYQHEGEAAEHVEFHTTVTFDDAGGKTRVTLRAVFPSAAARDRAAREYGAVEGGRQTLDRFAALVAELAEAGGEIVNARVFDAPRERLFRAFTDPEQLKHWWGPDGFTNTIQAFDPRPGGVWKLVMHGPDGADYHNESVFAEVAEPLRVVFDHIEPVHRFRMSMTFDDESGRTRLTWHMRFEDAAEAQRVRGFVVAANEQNFDRLARHLGTA</sequence>